<reference evidence="2" key="1">
    <citation type="submission" date="2019-03" db="EMBL/GenBank/DDBJ databases">
        <title>WGS assembly of Setaria viridis.</title>
        <authorList>
            <person name="Huang P."/>
            <person name="Jenkins J."/>
            <person name="Grimwood J."/>
            <person name="Barry K."/>
            <person name="Healey A."/>
            <person name="Mamidi S."/>
            <person name="Sreedasyam A."/>
            <person name="Shu S."/>
            <person name="Feldman M."/>
            <person name="Wu J."/>
            <person name="Yu Y."/>
            <person name="Chen C."/>
            <person name="Johnson J."/>
            <person name="Rokhsar D."/>
            <person name="Baxter I."/>
            <person name="Schmutz J."/>
            <person name="Brutnell T."/>
            <person name="Kellogg E."/>
        </authorList>
    </citation>
    <scope>NUCLEOTIDE SEQUENCE [LARGE SCALE GENOMIC DNA]</scope>
</reference>
<keyword evidence="1" id="KW-0732">Signal</keyword>
<name>A0A4U6UAN5_SETVI</name>
<sequence>MPTAAATSCLLPCAVWRALQASNGDPGASGHVALLHIICHNT</sequence>
<proteinExistence type="predicted"/>
<feature type="signal peptide" evidence="1">
    <location>
        <begin position="1"/>
        <end position="21"/>
    </location>
</feature>
<dbReference type="AlphaFoldDB" id="A0A4U6UAN5"/>
<protein>
    <submittedName>
        <fullName evidence="2">Uncharacterized protein</fullName>
    </submittedName>
</protein>
<dbReference type="Gramene" id="TKW07347">
    <property type="protein sequence ID" value="TKW07347"/>
    <property type="gene ID" value="SEVIR_7G299603v2"/>
</dbReference>
<evidence type="ECO:0000313" key="2">
    <source>
        <dbReference type="EMBL" id="TKW07347.1"/>
    </source>
</evidence>
<organism evidence="2 3">
    <name type="scientific">Setaria viridis</name>
    <name type="common">Green bristlegrass</name>
    <name type="synonym">Setaria italica subsp. viridis</name>
    <dbReference type="NCBI Taxonomy" id="4556"/>
    <lineage>
        <taxon>Eukaryota</taxon>
        <taxon>Viridiplantae</taxon>
        <taxon>Streptophyta</taxon>
        <taxon>Embryophyta</taxon>
        <taxon>Tracheophyta</taxon>
        <taxon>Spermatophyta</taxon>
        <taxon>Magnoliopsida</taxon>
        <taxon>Liliopsida</taxon>
        <taxon>Poales</taxon>
        <taxon>Poaceae</taxon>
        <taxon>PACMAD clade</taxon>
        <taxon>Panicoideae</taxon>
        <taxon>Panicodae</taxon>
        <taxon>Paniceae</taxon>
        <taxon>Cenchrinae</taxon>
        <taxon>Setaria</taxon>
    </lineage>
</organism>
<evidence type="ECO:0000256" key="1">
    <source>
        <dbReference type="SAM" id="SignalP"/>
    </source>
</evidence>
<dbReference type="Proteomes" id="UP000298652">
    <property type="component" value="Chromosome 7"/>
</dbReference>
<dbReference type="EMBL" id="CM016558">
    <property type="protein sequence ID" value="TKW07347.1"/>
    <property type="molecule type" value="Genomic_DNA"/>
</dbReference>
<feature type="chain" id="PRO_5020879854" evidence="1">
    <location>
        <begin position="22"/>
        <end position="42"/>
    </location>
</feature>
<evidence type="ECO:0000313" key="3">
    <source>
        <dbReference type="Proteomes" id="UP000298652"/>
    </source>
</evidence>
<gene>
    <name evidence="2" type="ORF">SEVIR_7G299603v2</name>
</gene>
<accession>A0A4U6UAN5</accession>
<keyword evidence="3" id="KW-1185">Reference proteome</keyword>